<dbReference type="AlphaFoldDB" id="A0A2U1JE66"/>
<sequence>MHFTKNFVFCFVLIMALIQTVFAQNRPDNNNDQKGREDDDHNDRFRPPRNEVCRGGFQRCVRGNDQWYRECFRGFSVYHRCPRRSICVQQGGRIRCVGRRF</sequence>
<feature type="region of interest" description="Disordered" evidence="1">
    <location>
        <begin position="25"/>
        <end position="47"/>
    </location>
</feature>
<evidence type="ECO:0000256" key="1">
    <source>
        <dbReference type="SAM" id="MobiDB-lite"/>
    </source>
</evidence>
<dbReference type="EMBL" id="MBFU01000022">
    <property type="protein sequence ID" value="PWA03309.1"/>
    <property type="molecule type" value="Genomic_DNA"/>
</dbReference>
<accession>A0A2U1JE66</accession>
<keyword evidence="2" id="KW-0732">Signal</keyword>
<evidence type="ECO:0000256" key="2">
    <source>
        <dbReference type="SAM" id="SignalP"/>
    </source>
</evidence>
<reference evidence="3 4" key="1">
    <citation type="journal article" date="2018" name="MBio">
        <title>Comparative Genomics Reveals the Core Gene Toolbox for the Fungus-Insect Symbiosis.</title>
        <authorList>
            <person name="Wang Y."/>
            <person name="Stata M."/>
            <person name="Wang W."/>
            <person name="Stajich J.E."/>
            <person name="White M.M."/>
            <person name="Moncalvo J.M."/>
        </authorList>
    </citation>
    <scope>NUCLEOTIDE SEQUENCE [LARGE SCALE GENOMIC DNA]</scope>
    <source>
        <strain evidence="3 4">AUS-126-30</strain>
    </source>
</reference>
<dbReference type="Proteomes" id="UP000245591">
    <property type="component" value="Unassembled WGS sequence"/>
</dbReference>
<comment type="caution">
    <text evidence="3">The sequence shown here is derived from an EMBL/GenBank/DDBJ whole genome shotgun (WGS) entry which is preliminary data.</text>
</comment>
<feature type="signal peptide" evidence="2">
    <location>
        <begin position="1"/>
        <end position="23"/>
    </location>
</feature>
<gene>
    <name evidence="3" type="ORF">BB558_000532</name>
</gene>
<organism evidence="3 4">
    <name type="scientific">Smittium angustum</name>
    <dbReference type="NCBI Taxonomy" id="133377"/>
    <lineage>
        <taxon>Eukaryota</taxon>
        <taxon>Fungi</taxon>
        <taxon>Fungi incertae sedis</taxon>
        <taxon>Zoopagomycota</taxon>
        <taxon>Kickxellomycotina</taxon>
        <taxon>Harpellomycetes</taxon>
        <taxon>Harpellales</taxon>
        <taxon>Legeriomycetaceae</taxon>
        <taxon>Smittium</taxon>
    </lineage>
</organism>
<evidence type="ECO:0000313" key="4">
    <source>
        <dbReference type="Proteomes" id="UP000245591"/>
    </source>
</evidence>
<evidence type="ECO:0000313" key="3">
    <source>
        <dbReference type="EMBL" id="PWA03309.1"/>
    </source>
</evidence>
<proteinExistence type="predicted"/>
<feature type="chain" id="PRO_5015774284" description="Chitin-binding type-2 domain-containing protein" evidence="2">
    <location>
        <begin position="24"/>
        <end position="101"/>
    </location>
</feature>
<protein>
    <recommendedName>
        <fullName evidence="5">Chitin-binding type-2 domain-containing protein</fullName>
    </recommendedName>
</protein>
<name>A0A2U1JE66_SMIAN</name>
<keyword evidence="4" id="KW-1185">Reference proteome</keyword>
<feature type="compositionally biased region" description="Basic and acidic residues" evidence="1">
    <location>
        <begin position="29"/>
        <end position="47"/>
    </location>
</feature>
<evidence type="ECO:0008006" key="5">
    <source>
        <dbReference type="Google" id="ProtNLM"/>
    </source>
</evidence>